<keyword evidence="4" id="KW-1185">Reference proteome</keyword>
<accession>A0ABR7D5J5</accession>
<dbReference type="InterPro" id="IPR051091">
    <property type="entry name" value="O-Glucosyltr/Glycosyltrsf_90"/>
</dbReference>
<dbReference type="SMART" id="SM00672">
    <property type="entry name" value="CAP10"/>
    <property type="match status" value="1"/>
</dbReference>
<dbReference type="PANTHER" id="PTHR12203">
    <property type="entry name" value="KDEL LYS-ASP-GLU-LEU CONTAINING - RELATED"/>
    <property type="match status" value="1"/>
</dbReference>
<keyword evidence="1" id="KW-0808">Transferase</keyword>
<proteinExistence type="predicted"/>
<evidence type="ECO:0000256" key="1">
    <source>
        <dbReference type="ARBA" id="ARBA00022679"/>
    </source>
</evidence>
<dbReference type="Proteomes" id="UP000646484">
    <property type="component" value="Unassembled WGS sequence"/>
</dbReference>
<protein>
    <submittedName>
        <fullName evidence="3">Lipopolysaccharide biosynthesis protein</fullName>
    </submittedName>
</protein>
<dbReference type="EMBL" id="JACOOH010000009">
    <property type="protein sequence ID" value="MBC5623238.1"/>
    <property type="molecule type" value="Genomic_DNA"/>
</dbReference>
<gene>
    <name evidence="3" type="ORF">H8S64_19255</name>
</gene>
<evidence type="ECO:0000313" key="3">
    <source>
        <dbReference type="EMBL" id="MBC5623238.1"/>
    </source>
</evidence>
<dbReference type="PANTHER" id="PTHR12203:SF35">
    <property type="entry name" value="PROTEIN O-GLUCOSYLTRANSFERASE 1"/>
    <property type="match status" value="1"/>
</dbReference>
<dbReference type="Pfam" id="PF05686">
    <property type="entry name" value="Glyco_transf_90"/>
    <property type="match status" value="1"/>
</dbReference>
<reference evidence="3 4" key="1">
    <citation type="submission" date="2020-08" db="EMBL/GenBank/DDBJ databases">
        <title>Genome public.</title>
        <authorList>
            <person name="Liu C."/>
            <person name="Sun Q."/>
        </authorList>
    </citation>
    <scope>NUCLEOTIDE SEQUENCE [LARGE SCALE GENOMIC DNA]</scope>
    <source>
        <strain evidence="3 4">NSJ-56</strain>
    </source>
</reference>
<sequence length="322" mass="38639">MQLIYRLRSGKNPKWIYYIQNMTRYAIPQIILRNRREKILKKAMKRPDFPYIQERVEYYNKLSEPVKLPDTSPRLANHKFTKREKQSVYFFDTYEFTRWFPKSLKWQHLPGDIVHVPDYPAIVKSRPLHPDNKNSVLLNLDKIRHFVFLKDTIPFSGKKNKIIFRGKAGSKPRRQQFISKFINHPMCDVGEVGSSPNIPAEWRKPKITLRDHLEYKFIMALEGNDVASNLKWVMYSNSIAVMPKPTCETWFMEGKLIPDYHYIEIKEDYSDLIEKVNYYIEHENEALEIIKHAHEYVAQFRNKKREKLISLFVMEKYFEKTN</sequence>
<dbReference type="InterPro" id="IPR006598">
    <property type="entry name" value="CAP10"/>
</dbReference>
<evidence type="ECO:0000313" key="4">
    <source>
        <dbReference type="Proteomes" id="UP000646484"/>
    </source>
</evidence>
<feature type="domain" description="Glycosyl transferase CAP10" evidence="2">
    <location>
        <begin position="113"/>
        <end position="307"/>
    </location>
</feature>
<evidence type="ECO:0000259" key="2">
    <source>
        <dbReference type="SMART" id="SM00672"/>
    </source>
</evidence>
<organism evidence="3 4">
    <name type="scientific">Butyricimonas hominis</name>
    <dbReference type="NCBI Taxonomy" id="2763032"/>
    <lineage>
        <taxon>Bacteria</taxon>
        <taxon>Pseudomonadati</taxon>
        <taxon>Bacteroidota</taxon>
        <taxon>Bacteroidia</taxon>
        <taxon>Bacteroidales</taxon>
        <taxon>Odoribacteraceae</taxon>
        <taxon>Butyricimonas</taxon>
    </lineage>
</organism>
<comment type="caution">
    <text evidence="3">The sequence shown here is derived from an EMBL/GenBank/DDBJ whole genome shotgun (WGS) entry which is preliminary data.</text>
</comment>
<name>A0ABR7D5J5_9BACT</name>